<dbReference type="GO" id="GO:0043565">
    <property type="term" value="F:sequence-specific DNA binding"/>
    <property type="evidence" value="ECO:0007669"/>
    <property type="project" value="InterPro"/>
</dbReference>
<keyword evidence="5" id="KW-0804">Transcription</keyword>
<keyword evidence="2" id="KW-0067">ATP-binding</keyword>
<dbReference type="PROSITE" id="PS00676">
    <property type="entry name" value="SIGMA54_INTERACT_2"/>
    <property type="match status" value="1"/>
</dbReference>
<dbReference type="AlphaFoldDB" id="A0A0S7YH84"/>
<reference evidence="7 8" key="1">
    <citation type="journal article" date="2015" name="Microbiome">
        <title>Genomic resolution of linkages in carbon, nitrogen, and sulfur cycling among widespread estuary sediment bacteria.</title>
        <authorList>
            <person name="Baker B.J."/>
            <person name="Lazar C.S."/>
            <person name="Teske A.P."/>
            <person name="Dick G.J."/>
        </authorList>
    </citation>
    <scope>NUCLEOTIDE SEQUENCE [LARGE SCALE GENOMIC DNA]</scope>
    <source>
        <strain evidence="7">DG_78</strain>
    </source>
</reference>
<keyword evidence="4" id="KW-0238">DNA-binding</keyword>
<dbReference type="Gene3D" id="1.10.10.60">
    <property type="entry name" value="Homeodomain-like"/>
    <property type="match status" value="1"/>
</dbReference>
<dbReference type="EMBL" id="LJNI01000032">
    <property type="protein sequence ID" value="KPJ73484.1"/>
    <property type="molecule type" value="Genomic_DNA"/>
</dbReference>
<comment type="caution">
    <text evidence="7">The sequence shown here is derived from an EMBL/GenBank/DDBJ whole genome shotgun (WGS) entry which is preliminary data.</text>
</comment>
<organism evidence="7 8">
    <name type="scientific">candidate division TA06 bacterium DG_78</name>
    <dbReference type="NCBI Taxonomy" id="1703772"/>
    <lineage>
        <taxon>Bacteria</taxon>
        <taxon>Bacteria division TA06</taxon>
    </lineage>
</organism>
<dbReference type="InterPro" id="IPR009057">
    <property type="entry name" value="Homeodomain-like_sf"/>
</dbReference>
<evidence type="ECO:0000259" key="6">
    <source>
        <dbReference type="PROSITE" id="PS50045"/>
    </source>
</evidence>
<keyword evidence="3" id="KW-0805">Transcription regulation</keyword>
<dbReference type="SUPFAM" id="SSF46689">
    <property type="entry name" value="Homeodomain-like"/>
    <property type="match status" value="1"/>
</dbReference>
<dbReference type="CDD" id="cd00009">
    <property type="entry name" value="AAA"/>
    <property type="match status" value="1"/>
</dbReference>
<evidence type="ECO:0000256" key="5">
    <source>
        <dbReference type="ARBA" id="ARBA00023163"/>
    </source>
</evidence>
<evidence type="ECO:0000256" key="2">
    <source>
        <dbReference type="ARBA" id="ARBA00022840"/>
    </source>
</evidence>
<dbReference type="InterPro" id="IPR002197">
    <property type="entry name" value="HTH_Fis"/>
</dbReference>
<dbReference type="Pfam" id="PF13185">
    <property type="entry name" value="GAF_2"/>
    <property type="match status" value="1"/>
</dbReference>
<keyword evidence="1" id="KW-0547">Nucleotide-binding</keyword>
<dbReference type="InterPro" id="IPR029016">
    <property type="entry name" value="GAF-like_dom_sf"/>
</dbReference>
<dbReference type="Pfam" id="PF25601">
    <property type="entry name" value="AAA_lid_14"/>
    <property type="match status" value="1"/>
</dbReference>
<dbReference type="InterPro" id="IPR025943">
    <property type="entry name" value="Sigma_54_int_dom_ATP-bd_2"/>
</dbReference>
<dbReference type="Gene3D" id="3.40.50.300">
    <property type="entry name" value="P-loop containing nucleotide triphosphate hydrolases"/>
    <property type="match status" value="1"/>
</dbReference>
<name>A0A0S7YH84_UNCT6</name>
<gene>
    <name evidence="7" type="ORF">AMJ52_03630</name>
</gene>
<evidence type="ECO:0000313" key="7">
    <source>
        <dbReference type="EMBL" id="KPJ73484.1"/>
    </source>
</evidence>
<dbReference type="Proteomes" id="UP000051012">
    <property type="component" value="Unassembled WGS sequence"/>
</dbReference>
<proteinExistence type="predicted"/>
<evidence type="ECO:0000256" key="3">
    <source>
        <dbReference type="ARBA" id="ARBA00023015"/>
    </source>
</evidence>
<dbReference type="SUPFAM" id="SSF55781">
    <property type="entry name" value="GAF domain-like"/>
    <property type="match status" value="1"/>
</dbReference>
<dbReference type="Pfam" id="PF00158">
    <property type="entry name" value="Sigma54_activat"/>
    <property type="match status" value="1"/>
</dbReference>
<dbReference type="Pfam" id="PF02954">
    <property type="entry name" value="HTH_8"/>
    <property type="match status" value="1"/>
</dbReference>
<dbReference type="FunFam" id="3.40.50.300:FF:000006">
    <property type="entry name" value="DNA-binding transcriptional regulator NtrC"/>
    <property type="match status" value="1"/>
</dbReference>
<feature type="domain" description="Sigma-54 factor interaction" evidence="6">
    <location>
        <begin position="180"/>
        <end position="409"/>
    </location>
</feature>
<dbReference type="PANTHER" id="PTHR32071">
    <property type="entry name" value="TRANSCRIPTIONAL REGULATORY PROTEIN"/>
    <property type="match status" value="1"/>
</dbReference>
<dbReference type="GO" id="GO:0006355">
    <property type="term" value="P:regulation of DNA-templated transcription"/>
    <property type="evidence" value="ECO:0007669"/>
    <property type="project" value="InterPro"/>
</dbReference>
<dbReference type="Gene3D" id="1.10.8.60">
    <property type="match status" value="1"/>
</dbReference>
<evidence type="ECO:0000256" key="4">
    <source>
        <dbReference type="ARBA" id="ARBA00023125"/>
    </source>
</evidence>
<dbReference type="InterPro" id="IPR002078">
    <property type="entry name" value="Sigma_54_int"/>
</dbReference>
<dbReference type="InterPro" id="IPR058031">
    <property type="entry name" value="AAA_lid_NorR"/>
</dbReference>
<evidence type="ECO:0000256" key="1">
    <source>
        <dbReference type="ARBA" id="ARBA00022741"/>
    </source>
</evidence>
<dbReference type="SUPFAM" id="SSF52540">
    <property type="entry name" value="P-loop containing nucleoside triphosphate hydrolases"/>
    <property type="match status" value="1"/>
</dbReference>
<dbReference type="InterPro" id="IPR025944">
    <property type="entry name" value="Sigma_54_int_dom_CS"/>
</dbReference>
<dbReference type="GO" id="GO:0005524">
    <property type="term" value="F:ATP binding"/>
    <property type="evidence" value="ECO:0007669"/>
    <property type="project" value="UniProtKB-KW"/>
</dbReference>
<evidence type="ECO:0000313" key="8">
    <source>
        <dbReference type="Proteomes" id="UP000051012"/>
    </source>
</evidence>
<dbReference type="Gene3D" id="3.30.450.40">
    <property type="match status" value="1"/>
</dbReference>
<dbReference type="InterPro" id="IPR003593">
    <property type="entry name" value="AAA+_ATPase"/>
</dbReference>
<protein>
    <recommendedName>
        <fullName evidence="6">Sigma-54 factor interaction domain-containing protein</fullName>
    </recommendedName>
</protein>
<dbReference type="PROSITE" id="PS50045">
    <property type="entry name" value="SIGMA54_INTERACT_4"/>
    <property type="match status" value="1"/>
</dbReference>
<sequence>MFKALYEISQLLNSILDTDKLLEKVMDIAIESVNAERGFIVLTDESGNLEVKVARQMEGTIEKELSELSQTAFKEMLNRKEPKIYIDAQTEFPKAESVMFKQIKSIACVPLTCRDKMVGGIYVDTRAEHAVFSEETVQFLTAFANIAGLAIENAQLYQSIVTENINLKTVLKEWRQFPEIISQSEKMKKVYEIMNQVIPTDVTVSILGETGTGKELVARAIHYNGCRKNKLFVTVNCGGIPNELLESELFGYKKGSFTGAVTDRRGLFEAANGGTIFLDEISDLPLSLQPKILRVLQNGEIRRLGDTINTYVNVRIISATHRNLAELVKQEKFREDLYYRLNVVTIDLPPLRERLEDIPLLSNYLIKKYSQKLEKDVREISKRALNRLSRHNWPGNIRELENILESATVLCRGKIIEEEDLNIKNISTKTITRDKTIADIEKEEIMKRLENFSGDRERTAESLGISLRTLQYKLSRWKKDEKKN</sequence>
<accession>A0A0S7YH84</accession>
<dbReference type="InterPro" id="IPR027417">
    <property type="entry name" value="P-loop_NTPase"/>
</dbReference>
<dbReference type="SMART" id="SM00065">
    <property type="entry name" value="GAF"/>
    <property type="match status" value="1"/>
</dbReference>
<dbReference type="InterPro" id="IPR003018">
    <property type="entry name" value="GAF"/>
</dbReference>
<dbReference type="SMART" id="SM00382">
    <property type="entry name" value="AAA"/>
    <property type="match status" value="1"/>
</dbReference>
<dbReference type="PROSITE" id="PS00688">
    <property type="entry name" value="SIGMA54_INTERACT_3"/>
    <property type="match status" value="1"/>
</dbReference>